<accession>A0ACB9ZH62</accession>
<evidence type="ECO:0000313" key="1">
    <source>
        <dbReference type="EMBL" id="KAI4870948.1"/>
    </source>
</evidence>
<dbReference type="EMBL" id="MU393422">
    <property type="protein sequence ID" value="KAI4870948.1"/>
    <property type="molecule type" value="Genomic_DNA"/>
</dbReference>
<gene>
    <name evidence="1" type="ORF">F4820DRAFT_402474</name>
</gene>
<proteinExistence type="predicted"/>
<reference evidence="1 2" key="1">
    <citation type="journal article" date="2022" name="New Phytol.">
        <title>Ecological generalism drives hyperdiversity of secondary metabolite gene clusters in xylarialean endophytes.</title>
        <authorList>
            <person name="Franco M.E.E."/>
            <person name="Wisecaver J.H."/>
            <person name="Arnold A.E."/>
            <person name="Ju Y.M."/>
            <person name="Slot J.C."/>
            <person name="Ahrendt S."/>
            <person name="Moore L.P."/>
            <person name="Eastman K.E."/>
            <person name="Scott K."/>
            <person name="Konkel Z."/>
            <person name="Mondo S.J."/>
            <person name="Kuo A."/>
            <person name="Hayes R.D."/>
            <person name="Haridas S."/>
            <person name="Andreopoulos B."/>
            <person name="Riley R."/>
            <person name="LaButti K."/>
            <person name="Pangilinan J."/>
            <person name="Lipzen A."/>
            <person name="Amirebrahimi M."/>
            <person name="Yan J."/>
            <person name="Adam C."/>
            <person name="Keymanesh K."/>
            <person name="Ng V."/>
            <person name="Louie K."/>
            <person name="Northen T."/>
            <person name="Drula E."/>
            <person name="Henrissat B."/>
            <person name="Hsieh H.M."/>
            <person name="Youens-Clark K."/>
            <person name="Lutzoni F."/>
            <person name="Miadlikowska J."/>
            <person name="Eastwood D.C."/>
            <person name="Hamelin R.C."/>
            <person name="Grigoriev I.V."/>
            <person name="U'Ren J.M."/>
        </authorList>
    </citation>
    <scope>NUCLEOTIDE SEQUENCE [LARGE SCALE GENOMIC DNA]</scope>
    <source>
        <strain evidence="1 2">CBS 119005</strain>
    </source>
</reference>
<protein>
    <submittedName>
        <fullName evidence="1">Endo-beta-1,6-glucanase</fullName>
    </submittedName>
</protein>
<keyword evidence="2" id="KW-1185">Reference proteome</keyword>
<evidence type="ECO:0000313" key="2">
    <source>
        <dbReference type="Proteomes" id="UP001497700"/>
    </source>
</evidence>
<sequence length="400" mass="44846">MFGSMKLVVASLAVLFSLPSKAWLPGDVTPNVRRWVQNGKVRGVNLGSLFVVEPWLCGSEWSTMGCGGLESEWDCVKKLGQDRADSAFQSHWARWITDKDFDEMKSYGLNAVRIPLGFWLDESLVRQGEYYPRGGEEHLLKVCEMASSRGFYIILDMHAAPGVQASSQSFAGHTTSDVQFFNDGNYQRGVDFLKYLTKLAHTRSEMRNVGMIGVVNEPARGHDDLRSKFYPNAYNGIRQVESGLKVKDKLHVQFMGSAWGAGNPKEFLPSGAESVAFEDHRYQKWDSSIALTHEAFISDACTSDRNPNNETPMLVTEWAISPPDSVENSDPAWRRDGGNDDFYRKWFRAQVTGYERTTAGWTYWNWKAELGDWRWSYRDAVAAGIVPKDLSGVAGSGACS</sequence>
<name>A0ACB9ZH62_9PEZI</name>
<organism evidence="1 2">
    <name type="scientific">Hypoxylon rubiginosum</name>
    <dbReference type="NCBI Taxonomy" id="110542"/>
    <lineage>
        <taxon>Eukaryota</taxon>
        <taxon>Fungi</taxon>
        <taxon>Dikarya</taxon>
        <taxon>Ascomycota</taxon>
        <taxon>Pezizomycotina</taxon>
        <taxon>Sordariomycetes</taxon>
        <taxon>Xylariomycetidae</taxon>
        <taxon>Xylariales</taxon>
        <taxon>Hypoxylaceae</taxon>
        <taxon>Hypoxylon</taxon>
    </lineage>
</organism>
<comment type="caution">
    <text evidence="1">The sequence shown here is derived from an EMBL/GenBank/DDBJ whole genome shotgun (WGS) entry which is preliminary data.</text>
</comment>
<dbReference type="Proteomes" id="UP001497700">
    <property type="component" value="Unassembled WGS sequence"/>
</dbReference>